<reference evidence="2" key="1">
    <citation type="submission" date="2013-09" db="EMBL/GenBank/DDBJ databases">
        <title>Corchorus olitorius genome sequencing.</title>
        <authorList>
            <person name="Alam M."/>
            <person name="Haque M.S."/>
            <person name="Islam M.S."/>
            <person name="Emdad E.M."/>
            <person name="Islam M.M."/>
            <person name="Ahmed B."/>
            <person name="Halim A."/>
            <person name="Hossen Q.M.M."/>
            <person name="Hossain M.Z."/>
            <person name="Ahmed R."/>
            <person name="Khan M.M."/>
            <person name="Islam R."/>
            <person name="Rashid M.M."/>
            <person name="Khan S.A."/>
            <person name="Rahman M.S."/>
            <person name="Alam M."/>
            <person name="Yahiya A.S."/>
            <person name="Khan M.S."/>
            <person name="Azam M.S."/>
            <person name="Haque T."/>
            <person name="Lashkar M.Z.H."/>
            <person name="Akhand A.I."/>
            <person name="Morshed G."/>
            <person name="Roy S."/>
            <person name="Uddin K.S."/>
            <person name="Rabeya T."/>
            <person name="Hossain A.S."/>
            <person name="Chowdhury A."/>
            <person name="Snigdha A.R."/>
            <person name="Mortoza M.S."/>
            <person name="Matin S.A."/>
            <person name="Hoque S.M.E."/>
            <person name="Islam M.K."/>
            <person name="Roy D.K."/>
            <person name="Haider R."/>
            <person name="Moosa M.M."/>
            <person name="Elias S.M."/>
            <person name="Hasan A.M."/>
            <person name="Jahan S."/>
            <person name="Shafiuddin M."/>
            <person name="Mahmood N."/>
            <person name="Shommy N.S."/>
        </authorList>
    </citation>
    <scope>NUCLEOTIDE SEQUENCE [LARGE SCALE GENOMIC DNA]</scope>
    <source>
        <strain evidence="2">cv. O-4</strain>
    </source>
</reference>
<keyword evidence="1" id="KW-0418">Kinase</keyword>
<dbReference type="EMBL" id="AWUE01021715">
    <property type="protein sequence ID" value="OMO61270.1"/>
    <property type="molecule type" value="Genomic_DNA"/>
</dbReference>
<gene>
    <name evidence="1" type="ORF">COLO4_33488</name>
</gene>
<organism evidence="1 2">
    <name type="scientific">Corchorus olitorius</name>
    <dbReference type="NCBI Taxonomy" id="93759"/>
    <lineage>
        <taxon>Eukaryota</taxon>
        <taxon>Viridiplantae</taxon>
        <taxon>Streptophyta</taxon>
        <taxon>Embryophyta</taxon>
        <taxon>Tracheophyta</taxon>
        <taxon>Spermatophyta</taxon>
        <taxon>Magnoliopsida</taxon>
        <taxon>eudicotyledons</taxon>
        <taxon>Gunneridae</taxon>
        <taxon>Pentapetalae</taxon>
        <taxon>rosids</taxon>
        <taxon>malvids</taxon>
        <taxon>Malvales</taxon>
        <taxon>Malvaceae</taxon>
        <taxon>Grewioideae</taxon>
        <taxon>Apeibeae</taxon>
        <taxon>Corchorus</taxon>
    </lineage>
</organism>
<comment type="caution">
    <text evidence="1">The sequence shown here is derived from an EMBL/GenBank/DDBJ whole genome shotgun (WGS) entry which is preliminary data.</text>
</comment>
<evidence type="ECO:0000313" key="1">
    <source>
        <dbReference type="EMBL" id="OMO61270.1"/>
    </source>
</evidence>
<keyword evidence="1" id="KW-0808">Transferase</keyword>
<dbReference type="Proteomes" id="UP000187203">
    <property type="component" value="Unassembled WGS sequence"/>
</dbReference>
<keyword evidence="1" id="KW-0675">Receptor</keyword>
<evidence type="ECO:0000313" key="2">
    <source>
        <dbReference type="Proteomes" id="UP000187203"/>
    </source>
</evidence>
<sequence length="83" mass="9404">MAAAQSGTLRELASDFVKLDHFDGGNFRRGQKKMHFLLSTLKLPLLKTPTIAAAMARREYNFSGLRWSSHARNLLHSTFQTQI</sequence>
<dbReference type="GO" id="GO:0016301">
    <property type="term" value="F:kinase activity"/>
    <property type="evidence" value="ECO:0007669"/>
    <property type="project" value="UniProtKB-KW"/>
</dbReference>
<protein>
    <submittedName>
        <fullName evidence="1">Wall-associated receptor kinase 2-like protein</fullName>
    </submittedName>
</protein>
<dbReference type="AlphaFoldDB" id="A0A1R3GTE4"/>
<keyword evidence="2" id="KW-1185">Reference proteome</keyword>
<name>A0A1R3GTE4_9ROSI</name>
<proteinExistence type="predicted"/>
<accession>A0A1R3GTE4</accession>